<reference evidence="2 3" key="1">
    <citation type="submission" date="2018-11" db="EMBL/GenBank/DDBJ databases">
        <authorList>
            <consortium name="Pathogen Informatics"/>
        </authorList>
    </citation>
    <scope>NUCLEOTIDE SEQUENCE [LARGE SCALE GENOMIC DNA]</scope>
</reference>
<organism evidence="2 3">
    <name type="scientific">Strongylus vulgaris</name>
    <name type="common">Blood worm</name>
    <dbReference type="NCBI Taxonomy" id="40348"/>
    <lineage>
        <taxon>Eukaryota</taxon>
        <taxon>Metazoa</taxon>
        <taxon>Ecdysozoa</taxon>
        <taxon>Nematoda</taxon>
        <taxon>Chromadorea</taxon>
        <taxon>Rhabditida</taxon>
        <taxon>Rhabditina</taxon>
        <taxon>Rhabditomorpha</taxon>
        <taxon>Strongyloidea</taxon>
        <taxon>Strongylidae</taxon>
        <taxon>Strongylus</taxon>
    </lineage>
</organism>
<feature type="region of interest" description="Disordered" evidence="1">
    <location>
        <begin position="129"/>
        <end position="162"/>
    </location>
</feature>
<gene>
    <name evidence="2" type="ORF">SVUK_LOCUS18836</name>
</gene>
<protein>
    <submittedName>
        <fullName evidence="2">Uncharacterized protein</fullName>
    </submittedName>
</protein>
<dbReference type="AlphaFoldDB" id="A0A3P7LXL5"/>
<dbReference type="Proteomes" id="UP000270094">
    <property type="component" value="Unassembled WGS sequence"/>
</dbReference>
<keyword evidence="3" id="KW-1185">Reference proteome</keyword>
<evidence type="ECO:0000313" key="2">
    <source>
        <dbReference type="EMBL" id="VDM83838.1"/>
    </source>
</evidence>
<evidence type="ECO:0000256" key="1">
    <source>
        <dbReference type="SAM" id="MobiDB-lite"/>
    </source>
</evidence>
<feature type="region of interest" description="Disordered" evidence="1">
    <location>
        <begin position="1"/>
        <end position="53"/>
    </location>
</feature>
<sequence>MEDELNRMLGLKTGKGDSKEQKQRPPIRDCSTQSSTSGQGEPTLQKRSPPSAFSKLFPATLTQYPKENHEVVQQLLSTATQVDTNAKVSKMGFMRSDSYPVPQSVNQYPRGSYQRKTQNRQFVANPLFQQGRPQPANHDFFGSSRAINTSPKLTDLKPSSVK</sequence>
<proteinExistence type="predicted"/>
<feature type="compositionally biased region" description="Basic and acidic residues" evidence="1">
    <location>
        <begin position="14"/>
        <end position="27"/>
    </location>
</feature>
<feature type="region of interest" description="Disordered" evidence="1">
    <location>
        <begin position="95"/>
        <end position="116"/>
    </location>
</feature>
<feature type="compositionally biased region" description="Polar residues" evidence="1">
    <location>
        <begin position="101"/>
        <end position="116"/>
    </location>
</feature>
<dbReference type="EMBL" id="UYYB01125687">
    <property type="protein sequence ID" value="VDM83838.1"/>
    <property type="molecule type" value="Genomic_DNA"/>
</dbReference>
<name>A0A3P7LXL5_STRVU</name>
<accession>A0A3P7LXL5</accession>
<dbReference type="OrthoDB" id="5857516at2759"/>
<feature type="compositionally biased region" description="Polar residues" evidence="1">
    <location>
        <begin position="30"/>
        <end position="48"/>
    </location>
</feature>
<evidence type="ECO:0000313" key="3">
    <source>
        <dbReference type="Proteomes" id="UP000270094"/>
    </source>
</evidence>